<dbReference type="SUPFAM" id="SSF53067">
    <property type="entry name" value="Actin-like ATPase domain"/>
    <property type="match status" value="1"/>
</dbReference>
<name>A0A4S8VRC1_AURPU</name>
<gene>
    <name evidence="2" type="ORF">D6D24_05277</name>
</gene>
<dbReference type="CDD" id="cd10170">
    <property type="entry name" value="ASKHA_NBD_HSP70"/>
    <property type="match status" value="1"/>
</dbReference>
<feature type="region of interest" description="Disordered" evidence="1">
    <location>
        <begin position="56"/>
        <end position="153"/>
    </location>
</feature>
<accession>A0A4S8VRC1</accession>
<dbReference type="PANTHER" id="PTHR14187:SF82">
    <property type="entry name" value="FAMILY CHAPERONE, PUTATIVE (AFU_ORTHOLOGUE AFUA_7G08575)-RELATED"/>
    <property type="match status" value="1"/>
</dbReference>
<feature type="compositionally biased region" description="Basic and acidic residues" evidence="1">
    <location>
        <begin position="86"/>
        <end position="109"/>
    </location>
</feature>
<reference evidence="2 3" key="1">
    <citation type="submission" date="2018-10" db="EMBL/GenBank/DDBJ databases">
        <title>Fifty Aureobasidium pullulans genomes reveal a recombining polyextremotolerant generalist.</title>
        <authorList>
            <person name="Gostincar C."/>
            <person name="Turk M."/>
            <person name="Zajc J."/>
            <person name="Gunde-Cimerman N."/>
        </authorList>
    </citation>
    <scope>NUCLEOTIDE SEQUENCE [LARGE SCALE GENOMIC DNA]</scope>
    <source>
        <strain evidence="2 3">EXF-11318</strain>
    </source>
</reference>
<sequence length="731" mass="81119">MNTPSTIYTPSPTPVDIDRAITEYMAEQPQEIPHSQVDDMTFDQYMESNIQDTSGRFVTPEFLRNVDAGSPNNEESLEMDNPQVDTGHDTTEIEIKEEPGADNADKSQVDEGSEEDGPEVKEEAEGDGNEDSEVDEGAVTDTEARPQQLADYNWRENRQATGLNKKIHGNWKLAALGKTTSTFSSRGPDGVIGDNQRLIDIVDMQRNFVNTGNRKGGGIFKKVYKDGKKKGQAVISKKGHKSTCTVIDSAKAAFKPAMRLKNDKDVIEAGRKSALKILERYVDAQPRKKGKAKRESKKGKKAKVDEAEDEEHEDEDIDCVGIDKVLEKGPDDDDEGPEGNGGAAFDYNIVCPTKKFDKIVSLSPLRLEESAPGTGALCGGVFLNLRFQALVKSRMGSAAFKKLCERKPKSWAIALRYFEDYVKKNFDPLSSQNTYDDNKFNVPLPGAEDDAAAGIDCGFITLSTAEVAELFRPLVESVIELVERQRNVLLACDKTAKGVILVGGFGQSSYLFRCLKSRFAHEDPPPSYNQSTKSPSPEPEPRFIVLQPANAWTAVVRGAVLSSLQEKVVMSRKARRHYGIRFAPVFQAGKHSLKNKYWDVYVEKFRATNQINWHTKKGDNLPTEHAILLPFSQNWNLKDVVPEYISVDVIVSNAAQAPDEFEVTAETHVLCELEVNLNSVPRKRFKEHVSASGIRYRSLNFSIGMTVQSGSICFDLRVDGIVQGSVKADYE</sequence>
<feature type="compositionally biased region" description="Acidic residues" evidence="1">
    <location>
        <begin position="124"/>
        <end position="138"/>
    </location>
</feature>
<dbReference type="AlphaFoldDB" id="A0A4S8VRC1"/>
<dbReference type="PANTHER" id="PTHR14187">
    <property type="entry name" value="ALPHA KINASE/ELONGATION FACTOR 2 KINASE"/>
    <property type="match status" value="1"/>
</dbReference>
<dbReference type="EMBL" id="QZAJ01000182">
    <property type="protein sequence ID" value="THW14837.1"/>
    <property type="molecule type" value="Genomic_DNA"/>
</dbReference>
<feature type="region of interest" description="Disordered" evidence="1">
    <location>
        <begin position="286"/>
        <end position="315"/>
    </location>
</feature>
<evidence type="ECO:0000256" key="1">
    <source>
        <dbReference type="SAM" id="MobiDB-lite"/>
    </source>
</evidence>
<dbReference type="Proteomes" id="UP000308014">
    <property type="component" value="Unassembled WGS sequence"/>
</dbReference>
<feature type="compositionally biased region" description="Basic residues" evidence="1">
    <location>
        <begin position="287"/>
        <end position="301"/>
    </location>
</feature>
<organism evidence="2 3">
    <name type="scientific">Aureobasidium pullulans</name>
    <name type="common">Black yeast</name>
    <name type="synonym">Pullularia pullulans</name>
    <dbReference type="NCBI Taxonomy" id="5580"/>
    <lineage>
        <taxon>Eukaryota</taxon>
        <taxon>Fungi</taxon>
        <taxon>Dikarya</taxon>
        <taxon>Ascomycota</taxon>
        <taxon>Pezizomycotina</taxon>
        <taxon>Dothideomycetes</taxon>
        <taxon>Dothideomycetidae</taxon>
        <taxon>Dothideales</taxon>
        <taxon>Saccotheciaceae</taxon>
        <taxon>Aureobasidium</taxon>
    </lineage>
</organism>
<evidence type="ECO:0008006" key="4">
    <source>
        <dbReference type="Google" id="ProtNLM"/>
    </source>
</evidence>
<proteinExistence type="predicted"/>
<evidence type="ECO:0000313" key="3">
    <source>
        <dbReference type="Proteomes" id="UP000308014"/>
    </source>
</evidence>
<comment type="caution">
    <text evidence="2">The sequence shown here is derived from an EMBL/GenBank/DDBJ whole genome shotgun (WGS) entry which is preliminary data.</text>
</comment>
<dbReference type="InterPro" id="IPR043129">
    <property type="entry name" value="ATPase_NBD"/>
</dbReference>
<protein>
    <recommendedName>
        <fullName evidence="4">Actin-like ATPase domain-containing protein</fullName>
    </recommendedName>
</protein>
<feature type="compositionally biased region" description="Acidic residues" evidence="1">
    <location>
        <begin position="306"/>
        <end position="315"/>
    </location>
</feature>
<evidence type="ECO:0000313" key="2">
    <source>
        <dbReference type="EMBL" id="THW14837.1"/>
    </source>
</evidence>